<dbReference type="FunFam" id="3.30.300.30:FF:000008">
    <property type="entry name" value="2,3-dihydroxybenzoate-AMP ligase"/>
    <property type="match status" value="1"/>
</dbReference>
<reference evidence="6 7" key="1">
    <citation type="submission" date="2013-08" db="EMBL/GenBank/DDBJ databases">
        <title>draft genome of Halomonas huanghegensis, strain BJGMM-B45T.</title>
        <authorList>
            <person name="Miao C."/>
            <person name="Wan Y."/>
            <person name="Jin W."/>
        </authorList>
    </citation>
    <scope>NUCLEOTIDE SEQUENCE [LARGE SCALE GENOMIC DNA]</scope>
    <source>
        <strain evidence="6 7">BJGMM-B45</strain>
    </source>
</reference>
<feature type="compositionally biased region" description="Polar residues" evidence="3">
    <location>
        <begin position="32"/>
        <end position="46"/>
    </location>
</feature>
<dbReference type="NCBIfam" id="NF009233">
    <property type="entry name" value="PRK12583.1"/>
    <property type="match status" value="1"/>
</dbReference>
<sequence>MPIVNTAEWLGRPGFTQEQLISDNDSSNNNSRTRMTRQTPPLSYVSGTSDLPLKGQTIGDCFDDTAERFAEREALVSRHQGLRYRWRELQTEVNRVACALLAMGVRKGDRVGIWSPNCAEWALTQFATAKVGAVLVNINPSYRTHELEYALKQSGTSTLILQGEFKSSNYVGTLAELAPELKRSRTAAPLKLAGLPDLKRVICLDATRTLPGMLSWERMLERSGEVSLDELADVQSGLQFDDPINIQYTSGTTGAPKGATLSHHNILNNGLFVARAMKLTEHDRMVIPVPLYHCFGMVMGNLGCLTHGATMIYPAAGFTPESTLQAVSEEKATALYGVPTMFIAELEHPDFEHHNLSTLRTGIMAGSICPIEVMRKVIERMHMQEVTICYGMTETSPVSFQTTTDAPLDKRVTTVGTIHPHLEVKLVSPDSGAAVVRGETGELCTRGYSVMLGYWNNEAATAQAIDESGWMHTGDLATMDEEGYVTIVGRIKDMIIRGGENIYPREIEDFLYTHPAISDVQIIGVPDEKYGEEVMAWVKLSEGEQLDEEALKEFCAGKIAHYKVPRYVKFVEEFPMTVTGKIQKFKMRNQATEELGL</sequence>
<comment type="caution">
    <text evidence="6">The sequence shown here is derived from an EMBL/GenBank/DDBJ whole genome shotgun (WGS) entry which is preliminary data.</text>
</comment>
<evidence type="ECO:0000256" key="1">
    <source>
        <dbReference type="ARBA" id="ARBA00006432"/>
    </source>
</evidence>
<accession>W1NAU7</accession>
<evidence type="ECO:0000313" key="6">
    <source>
        <dbReference type="EMBL" id="ERL52687.1"/>
    </source>
</evidence>
<dbReference type="Pfam" id="PF00501">
    <property type="entry name" value="AMP-binding"/>
    <property type="match status" value="1"/>
</dbReference>
<dbReference type="AlphaFoldDB" id="W1NAU7"/>
<feature type="region of interest" description="Disordered" evidence="3">
    <location>
        <begin position="18"/>
        <end position="46"/>
    </location>
</feature>
<dbReference type="InterPro" id="IPR025110">
    <property type="entry name" value="AMP-bd_C"/>
</dbReference>
<dbReference type="EMBL" id="AVBC01000014">
    <property type="protein sequence ID" value="ERL52687.1"/>
    <property type="molecule type" value="Genomic_DNA"/>
</dbReference>
<dbReference type="GO" id="GO:0006631">
    <property type="term" value="P:fatty acid metabolic process"/>
    <property type="evidence" value="ECO:0007669"/>
    <property type="project" value="TreeGrafter"/>
</dbReference>
<gene>
    <name evidence="6" type="ORF">BJB45_15520</name>
</gene>
<keyword evidence="2" id="KW-0436">Ligase</keyword>
<dbReference type="STRING" id="1178482.AR456_11145"/>
<dbReference type="Proteomes" id="UP000019113">
    <property type="component" value="Unassembled WGS sequence"/>
</dbReference>
<protein>
    <submittedName>
        <fullName evidence="6">AMP-binding protein</fullName>
    </submittedName>
</protein>
<dbReference type="eggNOG" id="COG0318">
    <property type="taxonomic scope" value="Bacteria"/>
</dbReference>
<dbReference type="GO" id="GO:0031956">
    <property type="term" value="F:medium-chain fatty acid-CoA ligase activity"/>
    <property type="evidence" value="ECO:0007669"/>
    <property type="project" value="TreeGrafter"/>
</dbReference>
<dbReference type="InterPro" id="IPR000873">
    <property type="entry name" value="AMP-dep_synth/lig_dom"/>
</dbReference>
<dbReference type="CDD" id="cd05917">
    <property type="entry name" value="FACL_like_2"/>
    <property type="match status" value="1"/>
</dbReference>
<evidence type="ECO:0000259" key="5">
    <source>
        <dbReference type="Pfam" id="PF13193"/>
    </source>
</evidence>
<keyword evidence="7" id="KW-1185">Reference proteome</keyword>
<feature type="domain" description="AMP-dependent synthetase/ligase" evidence="4">
    <location>
        <begin position="62"/>
        <end position="455"/>
    </location>
</feature>
<comment type="similarity">
    <text evidence="1">Belongs to the ATP-dependent AMP-binding enzyme family.</text>
</comment>
<name>W1NAU7_9GAMM</name>
<organism evidence="6 7">
    <name type="scientific">Halomonas huangheensis</name>
    <dbReference type="NCBI Taxonomy" id="1178482"/>
    <lineage>
        <taxon>Bacteria</taxon>
        <taxon>Pseudomonadati</taxon>
        <taxon>Pseudomonadota</taxon>
        <taxon>Gammaproteobacteria</taxon>
        <taxon>Oceanospirillales</taxon>
        <taxon>Halomonadaceae</taxon>
        <taxon>Halomonas</taxon>
    </lineage>
</organism>
<feature type="domain" description="AMP-binding enzyme C-terminal" evidence="5">
    <location>
        <begin position="506"/>
        <end position="581"/>
    </location>
</feature>
<dbReference type="FunFam" id="3.40.50.12780:FF:000003">
    <property type="entry name" value="Long-chain-fatty-acid--CoA ligase FadD"/>
    <property type="match status" value="1"/>
</dbReference>
<feature type="compositionally biased region" description="Low complexity" evidence="3">
    <location>
        <begin position="22"/>
        <end position="31"/>
    </location>
</feature>
<proteinExistence type="inferred from homology"/>
<dbReference type="InterPro" id="IPR020845">
    <property type="entry name" value="AMP-binding_CS"/>
</dbReference>
<dbReference type="InterPro" id="IPR045851">
    <property type="entry name" value="AMP-bd_C_sf"/>
</dbReference>
<dbReference type="PATRIC" id="fig|1178482.3.peg.360"/>
<dbReference type="InterPro" id="IPR042099">
    <property type="entry name" value="ANL_N_sf"/>
</dbReference>
<evidence type="ECO:0000256" key="2">
    <source>
        <dbReference type="ARBA" id="ARBA00022598"/>
    </source>
</evidence>
<dbReference type="PANTHER" id="PTHR43201">
    <property type="entry name" value="ACYL-COA SYNTHETASE"/>
    <property type="match status" value="1"/>
</dbReference>
<dbReference type="PROSITE" id="PS00455">
    <property type="entry name" value="AMP_BINDING"/>
    <property type="match status" value="1"/>
</dbReference>
<evidence type="ECO:0000313" key="7">
    <source>
        <dbReference type="Proteomes" id="UP000019113"/>
    </source>
</evidence>
<evidence type="ECO:0000259" key="4">
    <source>
        <dbReference type="Pfam" id="PF00501"/>
    </source>
</evidence>
<dbReference type="Gene3D" id="3.40.50.12780">
    <property type="entry name" value="N-terminal domain of ligase-like"/>
    <property type="match status" value="1"/>
</dbReference>
<dbReference type="Gene3D" id="3.30.300.30">
    <property type="match status" value="1"/>
</dbReference>
<dbReference type="Pfam" id="PF13193">
    <property type="entry name" value="AMP-binding_C"/>
    <property type="match status" value="1"/>
</dbReference>
<evidence type="ECO:0000256" key="3">
    <source>
        <dbReference type="SAM" id="MobiDB-lite"/>
    </source>
</evidence>
<dbReference type="PANTHER" id="PTHR43201:SF5">
    <property type="entry name" value="MEDIUM-CHAIN ACYL-COA LIGASE ACSF2, MITOCHONDRIAL"/>
    <property type="match status" value="1"/>
</dbReference>
<dbReference type="SUPFAM" id="SSF56801">
    <property type="entry name" value="Acetyl-CoA synthetase-like"/>
    <property type="match status" value="1"/>
</dbReference>